<keyword evidence="5 10" id="KW-0949">S-adenosyl-L-methionine</keyword>
<sequence length="242" mass="27658">MGKIHSIETMGLVDGPGIRVVVFFQGCRLRCAFCHNPDTWIMDEGMEITASNLVKKISKFKVYFEKSGGGVTCSGGEPLMQPEFLLEFLKLCRENNINTALDTSGFGKGNYEEILKYTDLVILDIKHVDKEGYKNLTGSSIEEFYSFSQAVNSSNCRLWLRHVMVPGITDNYEAMNKLLNIIRSHIPLDKIDNFEILPYHILGINKYDKLKIPYKLNNVSTMDVEQAKIFENYIIKKLRIKN</sequence>
<dbReference type="NCBIfam" id="TIGR02493">
    <property type="entry name" value="PFLA"/>
    <property type="match status" value="1"/>
</dbReference>
<keyword evidence="4 10" id="KW-0004">4Fe-4S</keyword>
<evidence type="ECO:0000256" key="8">
    <source>
        <dbReference type="ARBA" id="ARBA00023004"/>
    </source>
</evidence>
<evidence type="ECO:0000256" key="3">
    <source>
        <dbReference type="ARBA" id="ARBA00021356"/>
    </source>
</evidence>
<dbReference type="InterPro" id="IPR034457">
    <property type="entry name" value="Organic_radical-activating"/>
</dbReference>
<dbReference type="InterPro" id="IPR001989">
    <property type="entry name" value="Radical_activat_CS"/>
</dbReference>
<dbReference type="InterPro" id="IPR058240">
    <property type="entry name" value="rSAM_sf"/>
</dbReference>
<reference evidence="12 13" key="1">
    <citation type="submission" date="2016-12" db="EMBL/GenBank/DDBJ databases">
        <title>Complete genome sequence of Clostridium kluyveri JZZ isolated from the pit mud of a Chinese flavor liquor-making factory.</title>
        <authorList>
            <person name="Wang Y."/>
        </authorList>
    </citation>
    <scope>NUCLEOTIDE SEQUENCE [LARGE SCALE GENOMIC DNA]</scope>
    <source>
        <strain evidence="12 13">JZZ</strain>
    </source>
</reference>
<keyword evidence="10" id="KW-0963">Cytoplasm</keyword>
<gene>
    <name evidence="12" type="ORF">BS101_06895</name>
</gene>
<name>A0A1L5F659_CLOKL</name>
<comment type="function">
    <text evidence="1 10">Activation of pyruvate formate-lyase under anaerobic conditions by generation of an organic free radical, using S-adenosylmethionine and reduced flavodoxin as cosubstrates to produce 5'-deoxy-adenosine.</text>
</comment>
<dbReference type="GO" id="GO:0005737">
    <property type="term" value="C:cytoplasm"/>
    <property type="evidence" value="ECO:0007669"/>
    <property type="project" value="UniProtKB-SubCell"/>
</dbReference>
<keyword evidence="12" id="KW-0670">Pyruvate</keyword>
<dbReference type="AlphaFoldDB" id="A0A1L5F659"/>
<dbReference type="Gene3D" id="3.20.20.70">
    <property type="entry name" value="Aldolase class I"/>
    <property type="match status" value="1"/>
</dbReference>
<dbReference type="OrthoDB" id="9782387at2"/>
<protein>
    <recommendedName>
        <fullName evidence="3 10">Pyruvate formate-lyase-activating enzyme</fullName>
        <ecNumber evidence="10">1.97.1.4</ecNumber>
    </recommendedName>
</protein>
<evidence type="ECO:0000256" key="4">
    <source>
        <dbReference type="ARBA" id="ARBA00022485"/>
    </source>
</evidence>
<keyword evidence="12" id="KW-0456">Lyase</keyword>
<dbReference type="Proteomes" id="UP000184604">
    <property type="component" value="Chromosome"/>
</dbReference>
<evidence type="ECO:0000256" key="7">
    <source>
        <dbReference type="ARBA" id="ARBA00023002"/>
    </source>
</evidence>
<accession>A0A1L5F659</accession>
<dbReference type="PANTHER" id="PTHR30352">
    <property type="entry name" value="PYRUVATE FORMATE-LYASE-ACTIVATING ENZYME"/>
    <property type="match status" value="1"/>
</dbReference>
<proteinExistence type="inferred from homology"/>
<comment type="cofactor">
    <cofactor evidence="10">
        <name>[4Fe-4S] cluster</name>
        <dbReference type="ChEBI" id="CHEBI:49883"/>
    </cofactor>
    <text evidence="10">Binds 1 [4Fe-4S] cluster. The cluster is coordinated with 3 cysteines and an exchangeable S-adenosyl-L-methionine.</text>
</comment>
<keyword evidence="8 10" id="KW-0408">Iron</keyword>
<dbReference type="PROSITE" id="PS51918">
    <property type="entry name" value="RADICAL_SAM"/>
    <property type="match status" value="1"/>
</dbReference>
<dbReference type="GO" id="GO:0051539">
    <property type="term" value="F:4 iron, 4 sulfur cluster binding"/>
    <property type="evidence" value="ECO:0007669"/>
    <property type="project" value="UniProtKB-UniRule"/>
</dbReference>
<evidence type="ECO:0000256" key="1">
    <source>
        <dbReference type="ARBA" id="ARBA00003141"/>
    </source>
</evidence>
<dbReference type="PANTHER" id="PTHR30352:SF5">
    <property type="entry name" value="PYRUVATE FORMATE-LYASE 1-ACTIVATING ENZYME"/>
    <property type="match status" value="1"/>
</dbReference>
<dbReference type="InterPro" id="IPR007197">
    <property type="entry name" value="rSAM"/>
</dbReference>
<evidence type="ECO:0000256" key="9">
    <source>
        <dbReference type="ARBA" id="ARBA00023014"/>
    </source>
</evidence>
<dbReference type="RefSeq" id="WP_073538154.1">
    <property type="nucleotide sequence ID" value="NZ_CP018335.1"/>
</dbReference>
<dbReference type="Pfam" id="PF04055">
    <property type="entry name" value="Radical_SAM"/>
    <property type="match status" value="1"/>
</dbReference>
<evidence type="ECO:0000256" key="5">
    <source>
        <dbReference type="ARBA" id="ARBA00022691"/>
    </source>
</evidence>
<dbReference type="GO" id="GO:0046872">
    <property type="term" value="F:metal ion binding"/>
    <property type="evidence" value="ECO:0007669"/>
    <property type="project" value="UniProtKB-UniRule"/>
</dbReference>
<evidence type="ECO:0000256" key="10">
    <source>
        <dbReference type="RuleBase" id="RU362053"/>
    </source>
</evidence>
<evidence type="ECO:0000313" key="12">
    <source>
        <dbReference type="EMBL" id="APM38484.1"/>
    </source>
</evidence>
<keyword evidence="9 10" id="KW-0411">Iron-sulfur</keyword>
<dbReference type="SUPFAM" id="SSF102114">
    <property type="entry name" value="Radical SAM enzymes"/>
    <property type="match status" value="1"/>
</dbReference>
<dbReference type="InterPro" id="IPR013785">
    <property type="entry name" value="Aldolase_TIM"/>
</dbReference>
<evidence type="ECO:0000313" key="13">
    <source>
        <dbReference type="Proteomes" id="UP000184604"/>
    </source>
</evidence>
<dbReference type="EC" id="1.97.1.4" evidence="10"/>
<dbReference type="SFLD" id="SFLDG01066">
    <property type="entry name" value="organic_radical-activating_enz"/>
    <property type="match status" value="1"/>
</dbReference>
<comment type="catalytic activity">
    <reaction evidence="10">
        <text>glycyl-[formate C-acetyltransferase] + reduced [flavodoxin] + S-adenosyl-L-methionine = glycin-2-yl radical-[formate C-acetyltransferase] + semiquinone [flavodoxin] + 5'-deoxyadenosine + L-methionine + H(+)</text>
        <dbReference type="Rhea" id="RHEA:19225"/>
        <dbReference type="Rhea" id="RHEA-COMP:10622"/>
        <dbReference type="Rhea" id="RHEA-COMP:12190"/>
        <dbReference type="Rhea" id="RHEA-COMP:12191"/>
        <dbReference type="Rhea" id="RHEA-COMP:14480"/>
        <dbReference type="ChEBI" id="CHEBI:15378"/>
        <dbReference type="ChEBI" id="CHEBI:17319"/>
        <dbReference type="ChEBI" id="CHEBI:29947"/>
        <dbReference type="ChEBI" id="CHEBI:32722"/>
        <dbReference type="ChEBI" id="CHEBI:57618"/>
        <dbReference type="ChEBI" id="CHEBI:57844"/>
        <dbReference type="ChEBI" id="CHEBI:59789"/>
        <dbReference type="ChEBI" id="CHEBI:140311"/>
        <dbReference type="EC" id="1.97.1.4"/>
    </reaction>
</comment>
<organism evidence="12 13">
    <name type="scientific">Clostridium kluyveri</name>
    <dbReference type="NCBI Taxonomy" id="1534"/>
    <lineage>
        <taxon>Bacteria</taxon>
        <taxon>Bacillati</taxon>
        <taxon>Bacillota</taxon>
        <taxon>Clostridia</taxon>
        <taxon>Eubacteriales</taxon>
        <taxon>Clostridiaceae</taxon>
        <taxon>Clostridium</taxon>
    </lineage>
</organism>
<comment type="similarity">
    <text evidence="2 10">Belongs to the organic radical-activating enzymes family.</text>
</comment>
<dbReference type="PROSITE" id="PS01087">
    <property type="entry name" value="RADICAL_ACTIVATING"/>
    <property type="match status" value="1"/>
</dbReference>
<dbReference type="SFLD" id="SFLDS00029">
    <property type="entry name" value="Radical_SAM"/>
    <property type="match status" value="1"/>
</dbReference>
<comment type="subcellular location">
    <subcellularLocation>
        <location evidence="10">Cytoplasm</location>
    </subcellularLocation>
</comment>
<keyword evidence="7 10" id="KW-0560">Oxidoreductase</keyword>
<dbReference type="CDD" id="cd01335">
    <property type="entry name" value="Radical_SAM"/>
    <property type="match status" value="1"/>
</dbReference>
<keyword evidence="6 10" id="KW-0479">Metal-binding</keyword>
<feature type="domain" description="Radical SAM core" evidence="11">
    <location>
        <begin position="13"/>
        <end position="242"/>
    </location>
</feature>
<evidence type="ECO:0000256" key="2">
    <source>
        <dbReference type="ARBA" id="ARBA00009777"/>
    </source>
</evidence>
<evidence type="ECO:0000259" key="11">
    <source>
        <dbReference type="PROSITE" id="PS51918"/>
    </source>
</evidence>
<dbReference type="GO" id="GO:0043365">
    <property type="term" value="F:[formate-C-acetyltransferase]-activating enzyme activity"/>
    <property type="evidence" value="ECO:0007669"/>
    <property type="project" value="UniProtKB-UniRule"/>
</dbReference>
<dbReference type="EMBL" id="CP018335">
    <property type="protein sequence ID" value="APM38484.1"/>
    <property type="molecule type" value="Genomic_DNA"/>
</dbReference>
<dbReference type="InterPro" id="IPR012838">
    <property type="entry name" value="PFL1_activating"/>
</dbReference>
<evidence type="ECO:0000256" key="6">
    <source>
        <dbReference type="ARBA" id="ARBA00022723"/>
    </source>
</evidence>
<dbReference type="GO" id="GO:0016829">
    <property type="term" value="F:lyase activity"/>
    <property type="evidence" value="ECO:0007669"/>
    <property type="project" value="UniProtKB-KW"/>
</dbReference>